<feature type="domain" description="Pirin N-terminal" evidence="3">
    <location>
        <begin position="9"/>
        <end position="119"/>
    </location>
</feature>
<dbReference type="InterPro" id="IPR011051">
    <property type="entry name" value="RmlC_Cupin_sf"/>
</dbReference>
<evidence type="ECO:0000256" key="2">
    <source>
        <dbReference type="RuleBase" id="RU003457"/>
    </source>
</evidence>
<evidence type="ECO:0000259" key="4">
    <source>
        <dbReference type="Pfam" id="PF17954"/>
    </source>
</evidence>
<sequence length="228" mass="25239">MLTLRKSSERGYADHGWLKSHHSFSFGSYHDERHMRFGALRVINEDRVAPGAGFATHGHRDMEIISYVIEGRLAHRDSMGNGSEIVAGAVQRISAGRGIYHSEYNASEEEPVHFLQIWLEPDRQGLAPSYQEGRLGEGRNQLLLLAAPEGGAVSVHQDVRLYFGRFDQGRGQTLTLARGRRAYVHLVQGELSVNGERLSAGDAVLLLDEERVVLEAGKPAVVLVFDLA</sequence>
<dbReference type="PANTHER" id="PTHR43212">
    <property type="entry name" value="QUERCETIN 2,3-DIOXYGENASE"/>
    <property type="match status" value="1"/>
</dbReference>
<dbReference type="Pfam" id="PF02678">
    <property type="entry name" value="Pirin"/>
    <property type="match status" value="1"/>
</dbReference>
<name>A0ABV8MKS2_9NEIS</name>
<dbReference type="Proteomes" id="UP001595791">
    <property type="component" value="Unassembled WGS sequence"/>
</dbReference>
<dbReference type="InterPro" id="IPR012093">
    <property type="entry name" value="Pirin"/>
</dbReference>
<comment type="similarity">
    <text evidence="1 2">Belongs to the pirin family.</text>
</comment>
<evidence type="ECO:0000256" key="1">
    <source>
        <dbReference type="ARBA" id="ARBA00008416"/>
    </source>
</evidence>
<dbReference type="RefSeq" id="WP_378161729.1">
    <property type="nucleotide sequence ID" value="NZ_JBHSBU010000001.1"/>
</dbReference>
<dbReference type="InterPro" id="IPR003829">
    <property type="entry name" value="Pirin_N_dom"/>
</dbReference>
<proteinExistence type="inferred from homology"/>
<dbReference type="InterPro" id="IPR041602">
    <property type="entry name" value="Quercetinase_C"/>
</dbReference>
<evidence type="ECO:0000313" key="5">
    <source>
        <dbReference type="EMBL" id="MFC4158733.1"/>
    </source>
</evidence>
<reference evidence="6" key="1">
    <citation type="journal article" date="2019" name="Int. J. Syst. Evol. Microbiol.">
        <title>The Global Catalogue of Microorganisms (GCM) 10K type strain sequencing project: providing services to taxonomists for standard genome sequencing and annotation.</title>
        <authorList>
            <consortium name="The Broad Institute Genomics Platform"/>
            <consortium name="The Broad Institute Genome Sequencing Center for Infectious Disease"/>
            <person name="Wu L."/>
            <person name="Ma J."/>
        </authorList>
    </citation>
    <scope>NUCLEOTIDE SEQUENCE [LARGE SCALE GENOMIC DNA]</scope>
    <source>
        <strain evidence="6">LMG 29894</strain>
    </source>
</reference>
<dbReference type="CDD" id="cd20311">
    <property type="entry name" value="cupin_Yhhw_C"/>
    <property type="match status" value="1"/>
</dbReference>
<dbReference type="CDD" id="cd02910">
    <property type="entry name" value="cupin_Yhhw_N"/>
    <property type="match status" value="1"/>
</dbReference>
<accession>A0ABV8MKS2</accession>
<comment type="caution">
    <text evidence="5">The sequence shown here is derived from an EMBL/GenBank/DDBJ whole genome shotgun (WGS) entry which is preliminary data.</text>
</comment>
<gene>
    <name evidence="5" type="ORF">ACFOW7_05080</name>
</gene>
<dbReference type="Gene3D" id="2.60.120.10">
    <property type="entry name" value="Jelly Rolls"/>
    <property type="match status" value="2"/>
</dbReference>
<protein>
    <submittedName>
        <fullName evidence="5">Pirin family protein</fullName>
    </submittedName>
</protein>
<evidence type="ECO:0000259" key="3">
    <source>
        <dbReference type="Pfam" id="PF02678"/>
    </source>
</evidence>
<dbReference type="SUPFAM" id="SSF51182">
    <property type="entry name" value="RmlC-like cupins"/>
    <property type="match status" value="1"/>
</dbReference>
<keyword evidence="6" id="KW-1185">Reference proteome</keyword>
<feature type="domain" description="Quercetin 2,3-dioxygenase C-terminal cupin" evidence="4">
    <location>
        <begin position="145"/>
        <end position="227"/>
    </location>
</feature>
<dbReference type="Pfam" id="PF17954">
    <property type="entry name" value="Pirin_C_2"/>
    <property type="match status" value="1"/>
</dbReference>
<evidence type="ECO:0000313" key="6">
    <source>
        <dbReference type="Proteomes" id="UP001595791"/>
    </source>
</evidence>
<dbReference type="InterPro" id="IPR014710">
    <property type="entry name" value="RmlC-like_jellyroll"/>
</dbReference>
<dbReference type="PIRSF" id="PIRSF006232">
    <property type="entry name" value="Pirin"/>
    <property type="match status" value="1"/>
</dbReference>
<dbReference type="PANTHER" id="PTHR43212:SF3">
    <property type="entry name" value="QUERCETIN 2,3-DIOXYGENASE"/>
    <property type="match status" value="1"/>
</dbReference>
<dbReference type="EMBL" id="JBHSBU010000001">
    <property type="protein sequence ID" value="MFC4158733.1"/>
    <property type="molecule type" value="Genomic_DNA"/>
</dbReference>
<organism evidence="5 6">
    <name type="scientific">Chitinimonas lacunae</name>
    <dbReference type="NCBI Taxonomy" id="1963018"/>
    <lineage>
        <taxon>Bacteria</taxon>
        <taxon>Pseudomonadati</taxon>
        <taxon>Pseudomonadota</taxon>
        <taxon>Betaproteobacteria</taxon>
        <taxon>Neisseriales</taxon>
        <taxon>Chitinibacteraceae</taxon>
        <taxon>Chitinimonas</taxon>
    </lineage>
</organism>